<dbReference type="Proteomes" id="UP000256780">
    <property type="component" value="Chromosome CBM2587_a"/>
</dbReference>
<sequence length="99" mass="10478">MMFPRMLRPLFLAFLAAALFGLASCSKAEAPKHAVRDDDTLSGQIGVLNYTDVPIGVVYVNGQWAGSIVPHTGGASWTGSIAIPKKWGPAAFQIYVATA</sequence>
<dbReference type="RefSeq" id="WP_345775023.1">
    <property type="nucleotide sequence ID" value="NZ_LT976853.1"/>
</dbReference>
<evidence type="ECO:0000256" key="1">
    <source>
        <dbReference type="SAM" id="SignalP"/>
    </source>
</evidence>
<organism evidence="2">
    <name type="scientific">Cupriavidus taiwanensis</name>
    <dbReference type="NCBI Taxonomy" id="164546"/>
    <lineage>
        <taxon>Bacteria</taxon>
        <taxon>Pseudomonadati</taxon>
        <taxon>Pseudomonadota</taxon>
        <taxon>Betaproteobacteria</taxon>
        <taxon>Burkholderiales</taxon>
        <taxon>Burkholderiaceae</taxon>
        <taxon>Cupriavidus</taxon>
    </lineage>
</organism>
<feature type="chain" id="PRO_5016821219" evidence="1">
    <location>
        <begin position="29"/>
        <end position="99"/>
    </location>
</feature>
<evidence type="ECO:0000313" key="2">
    <source>
        <dbReference type="EMBL" id="SOY41345.1"/>
    </source>
</evidence>
<keyword evidence="1" id="KW-0732">Signal</keyword>
<dbReference type="InterPro" id="IPR021733">
    <property type="entry name" value="DUF3304"/>
</dbReference>
<reference evidence="2" key="1">
    <citation type="submission" date="2018-01" db="EMBL/GenBank/DDBJ databases">
        <authorList>
            <person name="Clerissi C."/>
        </authorList>
    </citation>
    <scope>NUCLEOTIDE SEQUENCE</scope>
    <source>
        <strain evidence="2">Cupriavidus sp. LMG 19464</strain>
    </source>
</reference>
<dbReference type="AlphaFoldDB" id="A0A375BCA3"/>
<dbReference type="EMBL" id="OFSQ01000001">
    <property type="protein sequence ID" value="SOY41345.1"/>
    <property type="molecule type" value="Genomic_DNA"/>
</dbReference>
<dbReference type="PROSITE" id="PS51257">
    <property type="entry name" value="PROKAR_LIPOPROTEIN"/>
    <property type="match status" value="1"/>
</dbReference>
<feature type="signal peptide" evidence="1">
    <location>
        <begin position="1"/>
        <end position="28"/>
    </location>
</feature>
<dbReference type="Pfam" id="PF11745">
    <property type="entry name" value="DUF3304"/>
    <property type="match status" value="1"/>
</dbReference>
<protein>
    <submittedName>
        <fullName evidence="2">Uncharacterized protein</fullName>
    </submittedName>
</protein>
<proteinExistence type="predicted"/>
<accession>A0A375BCA3</accession>
<gene>
    <name evidence="2" type="ORF">CBM2587_A10292</name>
</gene>
<comment type="caution">
    <text evidence="2">The sequence shown here is derived from an EMBL/GenBank/DDBJ whole genome shotgun (WGS) entry which is preliminary data.</text>
</comment>
<name>A0A375BCA3_9BURK</name>